<sequence length="295" mass="33342">MASTQTPKSILKKNTSYPAASEARAERDRETALYHANLIQQRKDVEYEILLSTETLIDYPLATSPYDSGNPSPADAKTFKELLRPFQPSDYDVLITERNINERCGYTLCANPPHKERGGGKYRMVGKNGKGKDFKVVDKKELEKWCSEACAKRALYVRVQLSETAAWERGAWESTIKIDLLDEPKSESDTVVEGLQKLQLTEDVNARKKQGAADLALERGDQKGLAARNGLVDVKILEKDVQREPVAPSLQDEELSDRLDTMHLTLEGHTSSFGSRRNRRHEEDEDEEEASDWIM</sequence>
<keyword evidence="16" id="KW-1185">Reference proteome</keyword>
<dbReference type="InterPro" id="IPR007308">
    <property type="entry name" value="Rtr1/RPAP2_dom"/>
</dbReference>
<evidence type="ECO:0000256" key="13">
    <source>
        <dbReference type="SAM" id="MobiDB-lite"/>
    </source>
</evidence>
<feature type="region of interest" description="Disordered" evidence="13">
    <location>
        <begin position="242"/>
        <end position="295"/>
    </location>
</feature>
<dbReference type="GO" id="GO:0005737">
    <property type="term" value="C:cytoplasm"/>
    <property type="evidence" value="ECO:0007669"/>
    <property type="project" value="TreeGrafter"/>
</dbReference>
<keyword evidence="3 12" id="KW-0479">Metal-binding</keyword>
<comment type="subcellular location">
    <subcellularLocation>
        <location evidence="1 12">Nucleus</location>
    </subcellularLocation>
</comment>
<evidence type="ECO:0000256" key="3">
    <source>
        <dbReference type="ARBA" id="ARBA00022723"/>
    </source>
</evidence>
<feature type="domain" description="RTR1-type" evidence="14">
    <location>
        <begin position="81"/>
        <end position="170"/>
    </location>
</feature>
<evidence type="ECO:0000256" key="11">
    <source>
        <dbReference type="PROSITE-ProRule" id="PRU00812"/>
    </source>
</evidence>
<dbReference type="OrthoDB" id="2590500at2759"/>
<dbReference type="PANTHER" id="PTHR14732:SF0">
    <property type="entry name" value="RNA POLYMERASE II SUBUNIT B1 CTD PHOSPHATASE RPAP2-RELATED"/>
    <property type="match status" value="1"/>
</dbReference>
<keyword evidence="5 12" id="KW-0378">Hydrolase</keyword>
<comment type="caution">
    <text evidence="15">The sequence shown here is derived from an EMBL/GenBank/DDBJ whole genome shotgun (WGS) entry which is preliminary data.</text>
</comment>
<dbReference type="PANTHER" id="PTHR14732">
    <property type="entry name" value="RNA POLYMERASE II SUBUNIT B1 CTD PHOSPHATASE RPAP2-RELATED"/>
    <property type="match status" value="1"/>
</dbReference>
<feature type="compositionally biased region" description="Acidic residues" evidence="13">
    <location>
        <begin position="283"/>
        <end position="295"/>
    </location>
</feature>
<dbReference type="GO" id="GO:0008420">
    <property type="term" value="F:RNA polymerase II CTD heptapeptide repeat phosphatase activity"/>
    <property type="evidence" value="ECO:0007669"/>
    <property type="project" value="UniProtKB-UniRule"/>
</dbReference>
<dbReference type="GO" id="GO:0005634">
    <property type="term" value="C:nucleus"/>
    <property type="evidence" value="ECO:0007669"/>
    <property type="project" value="UniProtKB-SubCell"/>
</dbReference>
<evidence type="ECO:0000256" key="7">
    <source>
        <dbReference type="ARBA" id="ARBA00022912"/>
    </source>
</evidence>
<dbReference type="PROSITE" id="PS51479">
    <property type="entry name" value="ZF_RTR1"/>
    <property type="match status" value="1"/>
</dbReference>
<comment type="catalytic activity">
    <reaction evidence="10 12">
        <text>O-phospho-L-threonyl-[protein] + H2O = L-threonyl-[protein] + phosphate</text>
        <dbReference type="Rhea" id="RHEA:47004"/>
        <dbReference type="Rhea" id="RHEA-COMP:11060"/>
        <dbReference type="Rhea" id="RHEA-COMP:11605"/>
        <dbReference type="ChEBI" id="CHEBI:15377"/>
        <dbReference type="ChEBI" id="CHEBI:30013"/>
        <dbReference type="ChEBI" id="CHEBI:43474"/>
        <dbReference type="ChEBI" id="CHEBI:61977"/>
        <dbReference type="EC" id="3.1.3.16"/>
    </reaction>
</comment>
<evidence type="ECO:0000256" key="12">
    <source>
        <dbReference type="RuleBase" id="RU367080"/>
    </source>
</evidence>
<keyword evidence="7 12" id="KW-0904">Protein phosphatase</keyword>
<name>A0A8T9C828_9HELO</name>
<keyword evidence="4 12" id="KW-0863">Zinc-finger</keyword>
<evidence type="ECO:0000313" key="16">
    <source>
        <dbReference type="Proteomes" id="UP000469558"/>
    </source>
</evidence>
<comment type="function">
    <text evidence="12">Putative RNA polymerase II subunit B1 C-terminal domain (CTD) phosphatase involved in RNA polymerase II transcription regulation.</text>
</comment>
<keyword evidence="8 12" id="KW-0539">Nucleus</keyword>
<evidence type="ECO:0000256" key="2">
    <source>
        <dbReference type="ARBA" id="ARBA00005676"/>
    </source>
</evidence>
<evidence type="ECO:0000256" key="6">
    <source>
        <dbReference type="ARBA" id="ARBA00022833"/>
    </source>
</evidence>
<dbReference type="Pfam" id="PF04181">
    <property type="entry name" value="RPAP2_Rtr1"/>
    <property type="match status" value="1"/>
</dbReference>
<dbReference type="Gene3D" id="1.25.40.820">
    <property type="match status" value="1"/>
</dbReference>
<keyword evidence="6 12" id="KW-0862">Zinc</keyword>
<evidence type="ECO:0000256" key="9">
    <source>
        <dbReference type="ARBA" id="ARBA00047761"/>
    </source>
</evidence>
<dbReference type="EC" id="3.1.3.16" evidence="12"/>
<comment type="catalytic activity">
    <reaction evidence="9 12">
        <text>O-phospho-L-seryl-[protein] + H2O = L-seryl-[protein] + phosphate</text>
        <dbReference type="Rhea" id="RHEA:20629"/>
        <dbReference type="Rhea" id="RHEA-COMP:9863"/>
        <dbReference type="Rhea" id="RHEA-COMP:11604"/>
        <dbReference type="ChEBI" id="CHEBI:15377"/>
        <dbReference type="ChEBI" id="CHEBI:29999"/>
        <dbReference type="ChEBI" id="CHEBI:43474"/>
        <dbReference type="ChEBI" id="CHEBI:83421"/>
        <dbReference type="EC" id="3.1.3.16"/>
    </reaction>
</comment>
<dbReference type="AlphaFoldDB" id="A0A8T9C828"/>
<feature type="region of interest" description="Disordered" evidence="13">
    <location>
        <begin position="1"/>
        <end position="27"/>
    </location>
</feature>
<dbReference type="GO" id="GO:0008270">
    <property type="term" value="F:zinc ion binding"/>
    <property type="evidence" value="ECO:0007669"/>
    <property type="project" value="UniProtKB-KW"/>
</dbReference>
<dbReference type="Proteomes" id="UP000469558">
    <property type="component" value="Unassembled WGS sequence"/>
</dbReference>
<gene>
    <name evidence="15" type="primary">RTR1</name>
    <name evidence="15" type="ORF">LSUE1_G005458</name>
</gene>
<protein>
    <recommendedName>
        <fullName evidence="12">RNA polymerase II subunit B1 CTD phosphatase RPAP2 homolog</fullName>
        <ecNumber evidence="12">3.1.3.16</ecNumber>
    </recommendedName>
</protein>
<organism evidence="15 16">
    <name type="scientific">Lachnellula suecica</name>
    <dbReference type="NCBI Taxonomy" id="602035"/>
    <lineage>
        <taxon>Eukaryota</taxon>
        <taxon>Fungi</taxon>
        <taxon>Dikarya</taxon>
        <taxon>Ascomycota</taxon>
        <taxon>Pezizomycotina</taxon>
        <taxon>Leotiomycetes</taxon>
        <taxon>Helotiales</taxon>
        <taxon>Lachnaceae</taxon>
        <taxon>Lachnellula</taxon>
    </lineage>
</organism>
<dbReference type="EMBL" id="QGMK01000653">
    <property type="protein sequence ID" value="TVY80587.1"/>
    <property type="molecule type" value="Genomic_DNA"/>
</dbReference>
<evidence type="ECO:0000256" key="4">
    <source>
        <dbReference type="ARBA" id="ARBA00022771"/>
    </source>
</evidence>
<proteinExistence type="inferred from homology"/>
<comment type="similarity">
    <text evidence="2 11 12">Belongs to the RPAP2 family.</text>
</comment>
<evidence type="ECO:0000256" key="5">
    <source>
        <dbReference type="ARBA" id="ARBA00022801"/>
    </source>
</evidence>
<feature type="compositionally biased region" description="Polar residues" evidence="13">
    <location>
        <begin position="1"/>
        <end position="18"/>
    </location>
</feature>
<evidence type="ECO:0000313" key="15">
    <source>
        <dbReference type="EMBL" id="TVY80587.1"/>
    </source>
</evidence>
<dbReference type="InterPro" id="IPR038534">
    <property type="entry name" value="Rtr1/RPAP2_sf"/>
</dbReference>
<evidence type="ECO:0000256" key="1">
    <source>
        <dbReference type="ARBA" id="ARBA00004123"/>
    </source>
</evidence>
<reference evidence="15 16" key="1">
    <citation type="submission" date="2018-05" db="EMBL/GenBank/DDBJ databases">
        <title>Genome sequencing and assembly of the regulated plant pathogen Lachnellula willkommii and related sister species for the development of diagnostic species identification markers.</title>
        <authorList>
            <person name="Giroux E."/>
            <person name="Bilodeau G."/>
        </authorList>
    </citation>
    <scope>NUCLEOTIDE SEQUENCE [LARGE SCALE GENOMIC DNA]</scope>
    <source>
        <strain evidence="15 16">CBS 268.59</strain>
    </source>
</reference>
<evidence type="ECO:0000256" key="8">
    <source>
        <dbReference type="ARBA" id="ARBA00023242"/>
    </source>
</evidence>
<dbReference type="GO" id="GO:0043175">
    <property type="term" value="F:RNA polymerase core enzyme binding"/>
    <property type="evidence" value="ECO:0007669"/>
    <property type="project" value="UniProtKB-UniRule"/>
</dbReference>
<evidence type="ECO:0000259" key="14">
    <source>
        <dbReference type="PROSITE" id="PS51479"/>
    </source>
</evidence>
<accession>A0A8T9C828</accession>
<evidence type="ECO:0000256" key="10">
    <source>
        <dbReference type="ARBA" id="ARBA00048336"/>
    </source>
</evidence>
<dbReference type="InterPro" id="IPR039693">
    <property type="entry name" value="Rtr1/RPAP2"/>
</dbReference>